<feature type="compositionally biased region" description="Low complexity" evidence="1">
    <location>
        <begin position="133"/>
        <end position="151"/>
    </location>
</feature>
<feature type="transmembrane region" description="Helical" evidence="2">
    <location>
        <begin position="104"/>
        <end position="123"/>
    </location>
</feature>
<protein>
    <submittedName>
        <fullName evidence="3">Uncharacterized protein</fullName>
    </submittedName>
</protein>
<evidence type="ECO:0000313" key="4">
    <source>
        <dbReference type="Proteomes" id="UP000095210"/>
    </source>
</evidence>
<sequence>MVLAVLSIGILLATGRLLPFQGASSEDVRSATAVVIRSSDCGDSGARDRVEVQLDAEFREADLAACGHTVGAQLDVDVIESESGEIEIWLAGTAVGAADPADRMSAVLLTVAGLAGAALVILIGRPRRRSRPETAQAATATTVQAAEAPEPVADQPEGTVLYPNVAVLPGQEPTATAGTATDAAFSGDLLAVDGSTQTGRSAPVEDDDAAQTVTDLPPVTIHPGT</sequence>
<gene>
    <name evidence="3" type="ORF">TL08_04845</name>
</gene>
<feature type="region of interest" description="Disordered" evidence="1">
    <location>
        <begin position="130"/>
        <end position="157"/>
    </location>
</feature>
<dbReference type="Proteomes" id="UP000095210">
    <property type="component" value="Chromosome"/>
</dbReference>
<keyword evidence="4" id="KW-1185">Reference proteome</keyword>
<proteinExistence type="predicted"/>
<feature type="region of interest" description="Disordered" evidence="1">
    <location>
        <begin position="192"/>
        <end position="225"/>
    </location>
</feature>
<name>A0AAC9MX23_9PSEU</name>
<evidence type="ECO:0000256" key="1">
    <source>
        <dbReference type="SAM" id="MobiDB-lite"/>
    </source>
</evidence>
<keyword evidence="2" id="KW-0472">Membrane</keyword>
<dbReference type="EMBL" id="CP014859">
    <property type="protein sequence ID" value="AOS61799.1"/>
    <property type="molecule type" value="Genomic_DNA"/>
</dbReference>
<evidence type="ECO:0000313" key="3">
    <source>
        <dbReference type="EMBL" id="AOS61799.1"/>
    </source>
</evidence>
<reference evidence="4" key="1">
    <citation type="submission" date="2016-03" db="EMBL/GenBank/DDBJ databases">
        <title>Complete genome sequence of the type strain Actinoalloteichus hymeniacidonis DSM 45092.</title>
        <authorList>
            <person name="Schaffert L."/>
            <person name="Albersmeier A."/>
            <person name="Winkler A."/>
            <person name="Kalinowski J."/>
            <person name="Zotchev S."/>
            <person name="Ruckert C."/>
        </authorList>
    </citation>
    <scope>NUCLEOTIDE SEQUENCE [LARGE SCALE GENOMIC DNA]</scope>
    <source>
        <strain evidence="4">HPA177(T) (DSM 45092(T))</strain>
    </source>
</reference>
<organism evidence="3 4">
    <name type="scientific">Actinoalloteichus hymeniacidonis</name>
    <dbReference type="NCBI Taxonomy" id="340345"/>
    <lineage>
        <taxon>Bacteria</taxon>
        <taxon>Bacillati</taxon>
        <taxon>Actinomycetota</taxon>
        <taxon>Actinomycetes</taxon>
        <taxon>Pseudonocardiales</taxon>
        <taxon>Pseudonocardiaceae</taxon>
        <taxon>Actinoalloteichus</taxon>
    </lineage>
</organism>
<dbReference type="KEGG" id="ahm:TL08_04845"/>
<dbReference type="AlphaFoldDB" id="A0AAC9MX23"/>
<evidence type="ECO:0000256" key="2">
    <source>
        <dbReference type="SAM" id="Phobius"/>
    </source>
</evidence>
<keyword evidence="2" id="KW-0812">Transmembrane</keyword>
<keyword evidence="2" id="KW-1133">Transmembrane helix</keyword>
<accession>A0AAC9MX23</accession>